<dbReference type="WBParaSite" id="ES5_v2.g17742.t1">
    <property type="protein sequence ID" value="ES5_v2.g17742.t1"/>
    <property type="gene ID" value="ES5_v2.g17742"/>
</dbReference>
<accession>A0AC34FKK0</accession>
<organism evidence="1 2">
    <name type="scientific">Panagrolaimus sp. ES5</name>
    <dbReference type="NCBI Taxonomy" id="591445"/>
    <lineage>
        <taxon>Eukaryota</taxon>
        <taxon>Metazoa</taxon>
        <taxon>Ecdysozoa</taxon>
        <taxon>Nematoda</taxon>
        <taxon>Chromadorea</taxon>
        <taxon>Rhabditida</taxon>
        <taxon>Tylenchina</taxon>
        <taxon>Panagrolaimomorpha</taxon>
        <taxon>Panagrolaimoidea</taxon>
        <taxon>Panagrolaimidae</taxon>
        <taxon>Panagrolaimus</taxon>
    </lineage>
</organism>
<dbReference type="Proteomes" id="UP000887579">
    <property type="component" value="Unplaced"/>
</dbReference>
<evidence type="ECO:0000313" key="2">
    <source>
        <dbReference type="WBParaSite" id="ES5_v2.g17742.t1"/>
    </source>
</evidence>
<reference evidence="2" key="1">
    <citation type="submission" date="2022-11" db="UniProtKB">
        <authorList>
            <consortium name="WormBaseParasite"/>
        </authorList>
    </citation>
    <scope>IDENTIFICATION</scope>
</reference>
<proteinExistence type="predicted"/>
<protein>
    <submittedName>
        <fullName evidence="2">Uncharacterized protein</fullName>
    </submittedName>
</protein>
<sequence>MATPEKTFPAEFFEKLTWAPKVSNKFRPRALFQSGDQTPTTSIHHHQQERQLPICLNFDEIEEKFEQLEPQIPPSPPRKPLSTEFLQQLLQAPKRPSLASTQLSQGRYSLPIPSNVSNNTFQNRSCITFSV</sequence>
<name>A0AC34FKK0_9BILA</name>
<evidence type="ECO:0000313" key="1">
    <source>
        <dbReference type="Proteomes" id="UP000887579"/>
    </source>
</evidence>